<evidence type="ECO:0000256" key="4">
    <source>
        <dbReference type="ARBA" id="ARBA00023136"/>
    </source>
</evidence>
<keyword evidence="7" id="KW-1185">Reference proteome</keyword>
<evidence type="ECO:0000313" key="7">
    <source>
        <dbReference type="Proteomes" id="UP001319883"/>
    </source>
</evidence>
<proteinExistence type="predicted"/>
<accession>A0ABS7WWR6</accession>
<keyword evidence="3 5" id="KW-1133">Transmembrane helix</keyword>
<feature type="transmembrane region" description="Helical" evidence="5">
    <location>
        <begin position="6"/>
        <end position="29"/>
    </location>
</feature>
<dbReference type="InterPro" id="IPR012451">
    <property type="entry name" value="DUF1656"/>
</dbReference>
<protein>
    <submittedName>
        <fullName evidence="6">DUF1656 domain-containing protein</fullName>
    </submittedName>
</protein>
<feature type="transmembrane region" description="Helical" evidence="5">
    <location>
        <begin position="41"/>
        <end position="61"/>
    </location>
</feature>
<sequence length="76" mass="8572">MLAEWSLLGFLVPPLALPVLLALALYLLVKRLLTRLRLYHWFWHPLLLDVALYILLLWAVLSLSGALPIGDPATRG</sequence>
<keyword evidence="1" id="KW-1003">Cell membrane</keyword>
<keyword evidence="2 5" id="KW-0812">Transmembrane</keyword>
<evidence type="ECO:0000256" key="3">
    <source>
        <dbReference type="ARBA" id="ARBA00022989"/>
    </source>
</evidence>
<keyword evidence="4 5" id="KW-0472">Membrane</keyword>
<name>A0ABS7WWR6_9GAMM</name>
<comment type="caution">
    <text evidence="6">The sequence shown here is derived from an EMBL/GenBank/DDBJ whole genome shotgun (WGS) entry which is preliminary data.</text>
</comment>
<gene>
    <name evidence="6" type="ORF">KGQ91_05085</name>
</gene>
<evidence type="ECO:0000313" key="6">
    <source>
        <dbReference type="EMBL" id="MBZ9567064.1"/>
    </source>
</evidence>
<dbReference type="RefSeq" id="WP_224415998.1">
    <property type="nucleotide sequence ID" value="NZ_JAGXFC010000001.1"/>
</dbReference>
<evidence type="ECO:0000256" key="5">
    <source>
        <dbReference type="SAM" id="Phobius"/>
    </source>
</evidence>
<dbReference type="Pfam" id="PF07869">
    <property type="entry name" value="DUF1656"/>
    <property type="match status" value="1"/>
</dbReference>
<dbReference type="EMBL" id="JAGXFD010000001">
    <property type="protein sequence ID" value="MBZ9567064.1"/>
    <property type="molecule type" value="Genomic_DNA"/>
</dbReference>
<organism evidence="6 7">
    <name type="scientific">Modicisalibacter tunisiensis</name>
    <dbReference type="NCBI Taxonomy" id="390637"/>
    <lineage>
        <taxon>Bacteria</taxon>
        <taxon>Pseudomonadati</taxon>
        <taxon>Pseudomonadota</taxon>
        <taxon>Gammaproteobacteria</taxon>
        <taxon>Oceanospirillales</taxon>
        <taxon>Halomonadaceae</taxon>
        <taxon>Modicisalibacter</taxon>
    </lineage>
</organism>
<evidence type="ECO:0000256" key="2">
    <source>
        <dbReference type="ARBA" id="ARBA00022692"/>
    </source>
</evidence>
<dbReference type="Proteomes" id="UP001319883">
    <property type="component" value="Unassembled WGS sequence"/>
</dbReference>
<evidence type="ECO:0000256" key="1">
    <source>
        <dbReference type="ARBA" id="ARBA00022475"/>
    </source>
</evidence>
<reference evidence="6 7" key="1">
    <citation type="submission" date="2021-05" db="EMBL/GenBank/DDBJ databases">
        <title>Petroleum and Energy Research Collection (APPE): ex situ preservation of microbial diversity associated with the oil industry and exploitation of its biotechnological potential.</title>
        <authorList>
            <person name="Paixao C.T.M."/>
            <person name="Gomes M.B."/>
            <person name="Oliveira V.M."/>
        </authorList>
    </citation>
    <scope>NUCLEOTIDE SEQUENCE [LARGE SCALE GENOMIC DNA]</scope>
    <source>
        <strain evidence="6 7">LIT2</strain>
    </source>
</reference>